<evidence type="ECO:0000313" key="1">
    <source>
        <dbReference type="EMBL" id="SDE62114.1"/>
    </source>
</evidence>
<sequence>MELFNYYYSVINKHTGEVILSNRTNINHLKPYVSDALFEYLETESIIGRLNASRLADDDIMCVIKKTVGSKAS</sequence>
<organism evidence="1 2">
    <name type="scientific">Cellulophaga baltica</name>
    <dbReference type="NCBI Taxonomy" id="76594"/>
    <lineage>
        <taxon>Bacteria</taxon>
        <taxon>Pseudomonadati</taxon>
        <taxon>Bacteroidota</taxon>
        <taxon>Flavobacteriia</taxon>
        <taxon>Flavobacteriales</taxon>
        <taxon>Flavobacteriaceae</taxon>
        <taxon>Cellulophaga</taxon>
    </lineage>
</organism>
<accession>A0A1G7EEN4</accession>
<evidence type="ECO:0000313" key="2">
    <source>
        <dbReference type="Proteomes" id="UP000182114"/>
    </source>
</evidence>
<protein>
    <submittedName>
        <fullName evidence="1">Uncharacterized protein</fullName>
    </submittedName>
</protein>
<dbReference type="Proteomes" id="UP000182114">
    <property type="component" value="Unassembled WGS sequence"/>
</dbReference>
<dbReference type="eggNOG" id="ENOG50311HW">
    <property type="taxonomic scope" value="Bacteria"/>
</dbReference>
<keyword evidence="2" id="KW-1185">Reference proteome</keyword>
<reference evidence="2" key="1">
    <citation type="submission" date="2016-10" db="EMBL/GenBank/DDBJ databases">
        <authorList>
            <person name="Varghese N."/>
            <person name="Submissions S."/>
        </authorList>
    </citation>
    <scope>NUCLEOTIDE SEQUENCE [LARGE SCALE GENOMIC DNA]</scope>
    <source>
        <strain evidence="2">DSM 24729</strain>
    </source>
</reference>
<name>A0A1G7EEN4_9FLAO</name>
<dbReference type="EMBL" id="FNBD01000002">
    <property type="protein sequence ID" value="SDE62114.1"/>
    <property type="molecule type" value="Genomic_DNA"/>
</dbReference>
<gene>
    <name evidence="1" type="ORF">SAMN04487992_102276</name>
</gene>
<proteinExistence type="predicted"/>
<dbReference type="AlphaFoldDB" id="A0A1G7EEN4"/>